<dbReference type="PANTHER" id="PTHR39328">
    <property type="entry name" value="BLL2871 PROTEIN"/>
    <property type="match status" value="1"/>
</dbReference>
<dbReference type="Gene3D" id="1.25.40.10">
    <property type="entry name" value="Tetratricopeptide repeat domain"/>
    <property type="match status" value="1"/>
</dbReference>
<keyword evidence="2" id="KW-0732">Signal</keyword>
<name>A0A538SIK7_UNCEI</name>
<gene>
    <name evidence="3" type="ORF">E6K71_00680</name>
</gene>
<keyword evidence="1" id="KW-0802">TPR repeat</keyword>
<dbReference type="InterPro" id="IPR011990">
    <property type="entry name" value="TPR-like_helical_dom_sf"/>
</dbReference>
<dbReference type="SUPFAM" id="SSF56235">
    <property type="entry name" value="N-terminal nucleophile aminohydrolases (Ntn hydrolases)"/>
    <property type="match status" value="1"/>
</dbReference>
<sequence length="325" mass="35485">MSTLIRILIALILFSAPAEATFSIVARDPETGDLGVAVQSHYFSVGPIVPWAEPGVGAVATQSLVEVSYGPRGLQMMSSGRGAKQTLEELLSQDANKDVRQVAMIDSRGEVAAWTGKKCIPAAGDRMGAQYSVQANLMSNPNVWPAMAIAYENTEGDLADRLLAALEAGQAAGGDIRGQQSAAIVIVKGKRSNKPWADRVMDLRVEDNPRPIAELKRLVKTWRAYRNVDQGDAYATEGKIEDAMKSYAEGARLAPGNDEIIFWQAASLWQLGREKEATPLFRKVFARDHRWVELVPRLVPAGLLKDDPESIKRILALAPRRARRG</sequence>
<dbReference type="PANTHER" id="PTHR39328:SF1">
    <property type="entry name" value="BLL2871 PROTEIN"/>
    <property type="match status" value="1"/>
</dbReference>
<evidence type="ECO:0000313" key="3">
    <source>
        <dbReference type="EMBL" id="TMQ51214.1"/>
    </source>
</evidence>
<dbReference type="InterPro" id="IPR019734">
    <property type="entry name" value="TPR_rpt"/>
</dbReference>
<accession>A0A538SIK7</accession>
<feature type="repeat" description="TPR" evidence="1">
    <location>
        <begin position="224"/>
        <end position="257"/>
    </location>
</feature>
<dbReference type="InterPro" id="IPR010430">
    <property type="entry name" value="DUF1028"/>
</dbReference>
<feature type="chain" id="PRO_5022082027" evidence="2">
    <location>
        <begin position="21"/>
        <end position="325"/>
    </location>
</feature>
<organism evidence="3 4">
    <name type="scientific">Eiseniibacteriota bacterium</name>
    <dbReference type="NCBI Taxonomy" id="2212470"/>
    <lineage>
        <taxon>Bacteria</taxon>
        <taxon>Candidatus Eiseniibacteriota</taxon>
    </lineage>
</organism>
<dbReference type="AlphaFoldDB" id="A0A538SIK7"/>
<feature type="signal peptide" evidence="2">
    <location>
        <begin position="1"/>
        <end position="20"/>
    </location>
</feature>
<dbReference type="PROSITE" id="PS50005">
    <property type="entry name" value="TPR"/>
    <property type="match status" value="1"/>
</dbReference>
<dbReference type="SUPFAM" id="SSF48452">
    <property type="entry name" value="TPR-like"/>
    <property type="match status" value="1"/>
</dbReference>
<dbReference type="InterPro" id="IPR029055">
    <property type="entry name" value="Ntn_hydrolases_N"/>
</dbReference>
<reference evidence="3 4" key="1">
    <citation type="journal article" date="2019" name="Nat. Microbiol.">
        <title>Mediterranean grassland soil C-N compound turnover is dependent on rainfall and depth, and is mediated by genomically divergent microorganisms.</title>
        <authorList>
            <person name="Diamond S."/>
            <person name="Andeer P.F."/>
            <person name="Li Z."/>
            <person name="Crits-Christoph A."/>
            <person name="Burstein D."/>
            <person name="Anantharaman K."/>
            <person name="Lane K.R."/>
            <person name="Thomas B.C."/>
            <person name="Pan C."/>
            <person name="Northen T.R."/>
            <person name="Banfield J.F."/>
        </authorList>
    </citation>
    <scope>NUCLEOTIDE SEQUENCE [LARGE SCALE GENOMIC DNA]</scope>
    <source>
        <strain evidence="3">WS_1</strain>
    </source>
</reference>
<proteinExistence type="predicted"/>
<dbReference type="EMBL" id="VBOR01000018">
    <property type="protein sequence ID" value="TMQ51214.1"/>
    <property type="molecule type" value="Genomic_DNA"/>
</dbReference>
<dbReference type="Proteomes" id="UP000316292">
    <property type="component" value="Unassembled WGS sequence"/>
</dbReference>
<comment type="caution">
    <text evidence="3">The sequence shown here is derived from an EMBL/GenBank/DDBJ whole genome shotgun (WGS) entry which is preliminary data.</text>
</comment>
<dbReference type="Gene3D" id="3.60.20.10">
    <property type="entry name" value="Glutamine Phosphoribosylpyrophosphate, subunit 1, domain 1"/>
    <property type="match status" value="1"/>
</dbReference>
<evidence type="ECO:0000256" key="2">
    <source>
        <dbReference type="SAM" id="SignalP"/>
    </source>
</evidence>
<evidence type="ECO:0000256" key="1">
    <source>
        <dbReference type="PROSITE-ProRule" id="PRU00339"/>
    </source>
</evidence>
<protein>
    <submittedName>
        <fullName evidence="3">DUF1028 domain-containing protein</fullName>
    </submittedName>
</protein>
<evidence type="ECO:0000313" key="4">
    <source>
        <dbReference type="Proteomes" id="UP000316292"/>
    </source>
</evidence>
<dbReference type="Pfam" id="PF06267">
    <property type="entry name" value="DUF1028"/>
    <property type="match status" value="1"/>
</dbReference>